<dbReference type="Gene3D" id="1.10.1510.10">
    <property type="entry name" value="Uncharacterised protein YqeY/AIM41 PF09424, N-terminal domain"/>
    <property type="match status" value="1"/>
</dbReference>
<dbReference type="PANTHER" id="PTHR28055:SF1">
    <property type="entry name" value="ALTERED INHERITANCE OF MITOCHONDRIA PROTEIN 41, MITOCHONDRIAL"/>
    <property type="match status" value="1"/>
</dbReference>
<dbReference type="SUPFAM" id="SSF89095">
    <property type="entry name" value="GatB/YqeY motif"/>
    <property type="match status" value="1"/>
</dbReference>
<dbReference type="AlphaFoldDB" id="A0A1I1YPI2"/>
<keyword evidence="2" id="KW-1185">Reference proteome</keyword>
<evidence type="ECO:0008006" key="3">
    <source>
        <dbReference type="Google" id="ProtNLM"/>
    </source>
</evidence>
<proteinExistence type="predicted"/>
<dbReference type="EMBL" id="FOMS01000007">
    <property type="protein sequence ID" value="SFE21515.1"/>
    <property type="molecule type" value="Genomic_DNA"/>
</dbReference>
<dbReference type="Gene3D" id="1.10.10.410">
    <property type="match status" value="1"/>
</dbReference>
<dbReference type="Pfam" id="PF09424">
    <property type="entry name" value="YqeY"/>
    <property type="match status" value="1"/>
</dbReference>
<gene>
    <name evidence="1" type="ORF">SAMN04515678_107145</name>
</gene>
<dbReference type="InterPro" id="IPR003789">
    <property type="entry name" value="Asn/Gln_tRNA_amidoTrase-B-like"/>
</dbReference>
<protein>
    <recommendedName>
        <fullName evidence="3">GatB/YqeY domain-containing protein</fullName>
    </recommendedName>
</protein>
<dbReference type="Proteomes" id="UP000325289">
    <property type="component" value="Unassembled WGS sequence"/>
</dbReference>
<dbReference type="GO" id="GO:0016884">
    <property type="term" value="F:carbon-nitrogen ligase activity, with glutamine as amido-N-donor"/>
    <property type="evidence" value="ECO:0007669"/>
    <property type="project" value="InterPro"/>
</dbReference>
<sequence length="160" mass="17343">MGMGKRMNLRARIGAATKQAMKDKDATRLSTLRLINAAIKDRDIAARGEGGEGSGVDDAEILSILGKMVKQRRESARTYEEGGRLDLAQQEEAEINVIEEFLPRRLSEREVDTAVENAVSEVGATSIRDMGRVMGVLKARHSGQMDFGAVGSKVKARLAG</sequence>
<organism evidence="1 2">
    <name type="scientific">Roseivivax sediminis</name>
    <dbReference type="NCBI Taxonomy" id="936889"/>
    <lineage>
        <taxon>Bacteria</taxon>
        <taxon>Pseudomonadati</taxon>
        <taxon>Pseudomonadota</taxon>
        <taxon>Alphaproteobacteria</taxon>
        <taxon>Rhodobacterales</taxon>
        <taxon>Roseobacteraceae</taxon>
        <taxon>Roseivivax</taxon>
    </lineage>
</organism>
<dbReference type="InterPro" id="IPR023168">
    <property type="entry name" value="GatB_Yqey_C_2"/>
</dbReference>
<name>A0A1I1YPI2_9RHOB</name>
<dbReference type="PANTHER" id="PTHR28055">
    <property type="entry name" value="ALTERED INHERITANCE OF MITOCHONDRIA PROTEIN 41, MITOCHONDRIAL"/>
    <property type="match status" value="1"/>
</dbReference>
<accession>A0A1I1YPI2</accession>
<dbReference type="InterPro" id="IPR042184">
    <property type="entry name" value="YqeY/Aim41_N"/>
</dbReference>
<dbReference type="InterPro" id="IPR019004">
    <property type="entry name" value="YqeY/Aim41"/>
</dbReference>
<reference evidence="1 2" key="1">
    <citation type="submission" date="2016-10" db="EMBL/GenBank/DDBJ databases">
        <authorList>
            <person name="Varghese N."/>
            <person name="Submissions S."/>
        </authorList>
    </citation>
    <scope>NUCLEOTIDE SEQUENCE [LARGE SCALE GENOMIC DNA]</scope>
    <source>
        <strain evidence="2">YIM D21,KCTC 23444,ACCC 10710</strain>
    </source>
</reference>
<evidence type="ECO:0000313" key="2">
    <source>
        <dbReference type="Proteomes" id="UP000325289"/>
    </source>
</evidence>
<evidence type="ECO:0000313" key="1">
    <source>
        <dbReference type="EMBL" id="SFE21515.1"/>
    </source>
</evidence>